<dbReference type="SUPFAM" id="SSF49879">
    <property type="entry name" value="SMAD/FHA domain"/>
    <property type="match status" value="1"/>
</dbReference>
<protein>
    <recommendedName>
        <fullName evidence="2">FHA domain-containing protein</fullName>
    </recommendedName>
</protein>
<dbReference type="PROSITE" id="PS50006">
    <property type="entry name" value="FHA_DOMAIN"/>
    <property type="match status" value="1"/>
</dbReference>
<dbReference type="Gene3D" id="2.60.200.20">
    <property type="match status" value="1"/>
</dbReference>
<evidence type="ECO:0000259" key="2">
    <source>
        <dbReference type="PROSITE" id="PS50006"/>
    </source>
</evidence>
<evidence type="ECO:0000256" key="1">
    <source>
        <dbReference type="SAM" id="MobiDB-lite"/>
    </source>
</evidence>
<accession>A0A2C9WAA6</accession>
<keyword evidence="4" id="KW-1185">Reference proteome</keyword>
<dbReference type="Pfam" id="PF00498">
    <property type="entry name" value="FHA"/>
    <property type="match status" value="1"/>
</dbReference>
<dbReference type="Gramene" id="Manes.03G168000.5.v8.1">
    <property type="protein sequence ID" value="Manes.03G168000.5.v8.1.CDS.1"/>
    <property type="gene ID" value="Manes.03G168000.v8.1"/>
</dbReference>
<dbReference type="InterPro" id="IPR000253">
    <property type="entry name" value="FHA_dom"/>
</dbReference>
<dbReference type="SMART" id="SM00240">
    <property type="entry name" value="FHA"/>
    <property type="match status" value="1"/>
</dbReference>
<comment type="caution">
    <text evidence="3">The sequence shown here is derived from an EMBL/GenBank/DDBJ whole genome shotgun (WGS) entry which is preliminary data.</text>
</comment>
<dbReference type="Proteomes" id="UP000091857">
    <property type="component" value="Chromosome 3"/>
</dbReference>
<proteinExistence type="predicted"/>
<feature type="domain" description="FHA" evidence="2">
    <location>
        <begin position="28"/>
        <end position="78"/>
    </location>
</feature>
<dbReference type="Gramene" id="Manes.03G168000.6.v8.1">
    <property type="protein sequence ID" value="Manes.03G168000.6.v8.1.CDS.1"/>
    <property type="gene ID" value="Manes.03G168000.v8.1"/>
</dbReference>
<sequence length="389" mass="43585">MEPQPLKLLMVQGPREGETFEFLPGSTIRIGRVVRGNNLTVKDAGISSKHLVISSQSGKWIVQDLDSSNGTSLNSSKLPPFEPFDLHDGDTLKLGEYTSILVQFRDGEEPSLLRRNPRRKVNESDKTGRVAKNRGRRAEVMEAEEKSELERENVEILEESKPIRGRGRPRRARVLDKVKETDKGSGDLVSAAKKVEMQALNLGVTGGRKNEECVILENLGGECSKMVPVGRGRRKKLQDLPSENSQVSVLGNKKNMDTGLNLRKEAQDQTNELGFEADKEIKCEIVEECEEKERLDAETNCENVENGGGLKESGGKPQINAIEDLEEGQETVDLEKMTLGQWFDYMEVHLPKQINEVTEEMIEEMRRKAERVGEYMIEQKKAKAVPTVG</sequence>
<dbReference type="OMA" id="GMTDTEC"/>
<evidence type="ECO:0000313" key="3">
    <source>
        <dbReference type="EMBL" id="OAY55620.1"/>
    </source>
</evidence>
<evidence type="ECO:0000313" key="4">
    <source>
        <dbReference type="Proteomes" id="UP000091857"/>
    </source>
</evidence>
<dbReference type="GO" id="GO:0003729">
    <property type="term" value="F:mRNA binding"/>
    <property type="evidence" value="ECO:0000318"/>
    <property type="project" value="GO_Central"/>
</dbReference>
<dbReference type="OrthoDB" id="687730at2759"/>
<dbReference type="STRING" id="3983.A0A2C9WAA6"/>
<gene>
    <name evidence="3" type="ORF">MANES_03G168000v8</name>
</gene>
<dbReference type="Gramene" id="Manes.03G168000.8.v8.1">
    <property type="protein sequence ID" value="Manes.03G168000.8.v8.1.CDS.1"/>
    <property type="gene ID" value="Manes.03G168000.v8.1"/>
</dbReference>
<dbReference type="Gramene" id="Manes.03G168000.7.v8.1">
    <property type="protein sequence ID" value="Manes.03G168000.7.v8.1.CDS.1"/>
    <property type="gene ID" value="Manes.03G168000.v8.1"/>
</dbReference>
<dbReference type="PANTHER" id="PTHR23308">
    <property type="entry name" value="NUCLEAR INHIBITOR OF PROTEIN PHOSPHATASE-1"/>
    <property type="match status" value="1"/>
</dbReference>
<name>A0A2C9WAA6_MANES</name>
<dbReference type="EMBL" id="CM004389">
    <property type="protein sequence ID" value="OAY55620.1"/>
    <property type="molecule type" value="Genomic_DNA"/>
</dbReference>
<reference evidence="4" key="1">
    <citation type="journal article" date="2016" name="Nat. Biotechnol.">
        <title>Sequencing wild and cultivated cassava and related species reveals extensive interspecific hybridization and genetic diversity.</title>
        <authorList>
            <person name="Bredeson J.V."/>
            <person name="Lyons J.B."/>
            <person name="Prochnik S.E."/>
            <person name="Wu G.A."/>
            <person name="Ha C.M."/>
            <person name="Edsinger-Gonzales E."/>
            <person name="Grimwood J."/>
            <person name="Schmutz J."/>
            <person name="Rabbi I.Y."/>
            <person name="Egesi C."/>
            <person name="Nauluvula P."/>
            <person name="Lebot V."/>
            <person name="Ndunguru J."/>
            <person name="Mkamilo G."/>
            <person name="Bart R.S."/>
            <person name="Setter T.L."/>
            <person name="Gleadow R.M."/>
            <person name="Kulakow P."/>
            <person name="Ferguson M.E."/>
            <person name="Rounsley S."/>
            <person name="Rokhsar D.S."/>
        </authorList>
    </citation>
    <scope>NUCLEOTIDE SEQUENCE [LARGE SCALE GENOMIC DNA]</scope>
    <source>
        <strain evidence="4">cv. AM560-2</strain>
    </source>
</reference>
<dbReference type="Gramene" id="Manes.03G168000.4.v8.1">
    <property type="protein sequence ID" value="Manes.03G168000.4.v8.1.CDS.1"/>
    <property type="gene ID" value="Manes.03G168000.v8.1"/>
</dbReference>
<dbReference type="InterPro" id="IPR008984">
    <property type="entry name" value="SMAD_FHA_dom_sf"/>
</dbReference>
<feature type="region of interest" description="Disordered" evidence="1">
    <location>
        <begin position="115"/>
        <end position="138"/>
    </location>
</feature>
<dbReference type="AlphaFoldDB" id="A0A2C9WAA6"/>
<organism evidence="3 4">
    <name type="scientific">Manihot esculenta</name>
    <name type="common">Cassava</name>
    <name type="synonym">Jatropha manihot</name>
    <dbReference type="NCBI Taxonomy" id="3983"/>
    <lineage>
        <taxon>Eukaryota</taxon>
        <taxon>Viridiplantae</taxon>
        <taxon>Streptophyta</taxon>
        <taxon>Embryophyta</taxon>
        <taxon>Tracheophyta</taxon>
        <taxon>Spermatophyta</taxon>
        <taxon>Magnoliopsida</taxon>
        <taxon>eudicotyledons</taxon>
        <taxon>Gunneridae</taxon>
        <taxon>Pentapetalae</taxon>
        <taxon>rosids</taxon>
        <taxon>fabids</taxon>
        <taxon>Malpighiales</taxon>
        <taxon>Euphorbiaceae</taxon>
        <taxon>Crotonoideae</taxon>
        <taxon>Manihoteae</taxon>
        <taxon>Manihot</taxon>
    </lineage>
</organism>
<dbReference type="InterPro" id="IPR050923">
    <property type="entry name" value="Cell_Proc_Reg/RNA_Proc"/>
</dbReference>